<reference evidence="10 11" key="1">
    <citation type="submission" date="2018-11" db="EMBL/GenBank/DDBJ databases">
        <title>Sequencing the genomes of 1000 actinobacteria strains.</title>
        <authorList>
            <person name="Klenk H.-P."/>
        </authorList>
    </citation>
    <scope>NUCLEOTIDE SEQUENCE [LARGE SCALE GENOMIC DNA]</scope>
    <source>
        <strain evidence="10 11">DSM 14012</strain>
    </source>
</reference>
<keyword evidence="6 10" id="KW-0418">Kinase</keyword>
<accession>A0A3N2C002</accession>
<dbReference type="Gene3D" id="3.30.70.560">
    <property type="entry name" value="7,8-Dihydro-6-hydroxymethylpterin-pyrophosphokinase HPPK"/>
    <property type="match status" value="1"/>
</dbReference>
<sequence>MVSRTPIHDPVRRPGPPKPRAVWAVVAIGANLGDRRATIAQAVDDLAAVDGVLEVRPSPLVASAAVKLSGVDESAPAYLNGVAAVRTRLQPHALLDELQRIELAHGRVREERWGDRTLDLDLIAYDDETIDDERLTVPHPRAAERGFVVVPWLLLDPDATLPGVGRLDTLAAAKDGSVVPDDGVHP</sequence>
<dbReference type="EC" id="2.7.6.3" evidence="3"/>
<dbReference type="AlphaFoldDB" id="A0A3N2C002"/>
<evidence type="ECO:0000256" key="4">
    <source>
        <dbReference type="ARBA" id="ARBA00022679"/>
    </source>
</evidence>
<evidence type="ECO:0000256" key="1">
    <source>
        <dbReference type="ARBA" id="ARBA00000198"/>
    </source>
</evidence>
<dbReference type="UniPathway" id="UPA00077">
    <property type="reaction ID" value="UER00155"/>
</dbReference>
<name>A0A3N2C002_9MICO</name>
<comment type="pathway">
    <text evidence="2">Cofactor biosynthesis; tetrahydrofolate biosynthesis; 2-amino-4-hydroxy-6-hydroxymethyl-7,8-dihydropteridine diphosphate from 7,8-dihydroneopterin triphosphate: step 4/4.</text>
</comment>
<dbReference type="GO" id="GO:0003848">
    <property type="term" value="F:2-amino-4-hydroxy-6-hydroxymethyldihydropteridine diphosphokinase activity"/>
    <property type="evidence" value="ECO:0007669"/>
    <property type="project" value="UniProtKB-EC"/>
</dbReference>
<evidence type="ECO:0000259" key="9">
    <source>
        <dbReference type="Pfam" id="PF01288"/>
    </source>
</evidence>
<dbReference type="GO" id="GO:0046656">
    <property type="term" value="P:folic acid biosynthetic process"/>
    <property type="evidence" value="ECO:0007669"/>
    <property type="project" value="UniProtKB-KW"/>
</dbReference>
<evidence type="ECO:0000256" key="8">
    <source>
        <dbReference type="ARBA" id="ARBA00022909"/>
    </source>
</evidence>
<comment type="catalytic activity">
    <reaction evidence="1">
        <text>6-hydroxymethyl-7,8-dihydropterin + ATP = (7,8-dihydropterin-6-yl)methyl diphosphate + AMP + H(+)</text>
        <dbReference type="Rhea" id="RHEA:11412"/>
        <dbReference type="ChEBI" id="CHEBI:15378"/>
        <dbReference type="ChEBI" id="CHEBI:30616"/>
        <dbReference type="ChEBI" id="CHEBI:44841"/>
        <dbReference type="ChEBI" id="CHEBI:72950"/>
        <dbReference type="ChEBI" id="CHEBI:456215"/>
        <dbReference type="EC" id="2.7.6.3"/>
    </reaction>
</comment>
<evidence type="ECO:0000256" key="2">
    <source>
        <dbReference type="ARBA" id="ARBA00005051"/>
    </source>
</evidence>
<dbReference type="InterPro" id="IPR035907">
    <property type="entry name" value="Hppk_sf"/>
</dbReference>
<keyword evidence="5" id="KW-0547">Nucleotide-binding</keyword>
<dbReference type="SUPFAM" id="SSF55083">
    <property type="entry name" value="6-hydroxymethyl-7,8-dihydropterin pyrophosphokinase, HPPK"/>
    <property type="match status" value="1"/>
</dbReference>
<dbReference type="Proteomes" id="UP000266915">
    <property type="component" value="Unassembled WGS sequence"/>
</dbReference>
<feature type="domain" description="7,8-dihydro-6-hydroxymethylpterin-pyrophosphokinase" evidence="9">
    <location>
        <begin position="25"/>
        <end position="156"/>
    </location>
</feature>
<protein>
    <recommendedName>
        <fullName evidence="3">2-amino-4-hydroxy-6-hydroxymethyldihydropteridine diphosphokinase</fullName>
        <ecNumber evidence="3">2.7.6.3</ecNumber>
    </recommendedName>
</protein>
<gene>
    <name evidence="10" type="ORF">EDD42_0858</name>
</gene>
<dbReference type="InterPro" id="IPR000550">
    <property type="entry name" value="Hppk"/>
</dbReference>
<dbReference type="Pfam" id="PF01288">
    <property type="entry name" value="HPPK"/>
    <property type="match status" value="1"/>
</dbReference>
<keyword evidence="7" id="KW-0067">ATP-binding</keyword>
<dbReference type="GO" id="GO:0046654">
    <property type="term" value="P:tetrahydrofolate biosynthetic process"/>
    <property type="evidence" value="ECO:0007669"/>
    <property type="project" value="UniProtKB-UniPathway"/>
</dbReference>
<evidence type="ECO:0000313" key="11">
    <source>
        <dbReference type="Proteomes" id="UP000266915"/>
    </source>
</evidence>
<dbReference type="NCBIfam" id="TIGR01498">
    <property type="entry name" value="folK"/>
    <property type="match status" value="1"/>
</dbReference>
<evidence type="ECO:0000256" key="6">
    <source>
        <dbReference type="ARBA" id="ARBA00022777"/>
    </source>
</evidence>
<proteinExistence type="predicted"/>
<dbReference type="RefSeq" id="WP_085510160.1">
    <property type="nucleotide sequence ID" value="NZ_FXAP01000001.1"/>
</dbReference>
<dbReference type="GO" id="GO:0016301">
    <property type="term" value="F:kinase activity"/>
    <property type="evidence" value="ECO:0007669"/>
    <property type="project" value="UniProtKB-KW"/>
</dbReference>
<comment type="caution">
    <text evidence="10">The sequence shown here is derived from an EMBL/GenBank/DDBJ whole genome shotgun (WGS) entry which is preliminary data.</text>
</comment>
<dbReference type="EMBL" id="RKHL01000001">
    <property type="protein sequence ID" value="ROR80812.1"/>
    <property type="molecule type" value="Genomic_DNA"/>
</dbReference>
<keyword evidence="11" id="KW-1185">Reference proteome</keyword>
<evidence type="ECO:0000256" key="3">
    <source>
        <dbReference type="ARBA" id="ARBA00013253"/>
    </source>
</evidence>
<evidence type="ECO:0000256" key="7">
    <source>
        <dbReference type="ARBA" id="ARBA00022840"/>
    </source>
</evidence>
<dbReference type="PANTHER" id="PTHR43071:SF1">
    <property type="entry name" value="2-AMINO-4-HYDROXY-6-HYDROXYMETHYLDIHYDROPTERIDINE PYROPHOSPHOKINASE"/>
    <property type="match status" value="1"/>
</dbReference>
<keyword evidence="4" id="KW-0808">Transferase</keyword>
<dbReference type="GO" id="GO:0005524">
    <property type="term" value="F:ATP binding"/>
    <property type="evidence" value="ECO:0007669"/>
    <property type="project" value="UniProtKB-KW"/>
</dbReference>
<dbReference type="CDD" id="cd00483">
    <property type="entry name" value="HPPK"/>
    <property type="match status" value="1"/>
</dbReference>
<organism evidence="10 11">
    <name type="scientific">Plantibacter flavus</name>
    <dbReference type="NCBI Taxonomy" id="150123"/>
    <lineage>
        <taxon>Bacteria</taxon>
        <taxon>Bacillati</taxon>
        <taxon>Actinomycetota</taxon>
        <taxon>Actinomycetes</taxon>
        <taxon>Micrococcales</taxon>
        <taxon>Microbacteriaceae</taxon>
        <taxon>Plantibacter</taxon>
    </lineage>
</organism>
<keyword evidence="8" id="KW-0289">Folate biosynthesis</keyword>
<dbReference type="PANTHER" id="PTHR43071">
    <property type="entry name" value="2-AMINO-4-HYDROXY-6-HYDROXYMETHYLDIHYDROPTERIDINE PYROPHOSPHOKINASE"/>
    <property type="match status" value="1"/>
</dbReference>
<evidence type="ECO:0000256" key="5">
    <source>
        <dbReference type="ARBA" id="ARBA00022741"/>
    </source>
</evidence>
<evidence type="ECO:0000313" key="10">
    <source>
        <dbReference type="EMBL" id="ROR80812.1"/>
    </source>
</evidence>